<dbReference type="RefSeq" id="WP_344691074.1">
    <property type="nucleotide sequence ID" value="NZ_BAABBF010000001.1"/>
</dbReference>
<sequence>MTDAELDELVANCPKLYHMAERGSWPSIRQFGLLSTSALLDLYHIEEPDRERIERRHRPASVPIRSDGLPGAVVRDQIPMSDDGLRKALPERLKPSDWYSLLNSKVFFWLSRERLLKLTGAKTYRDAEHDVLEIDTQSLLDAYRERIWLCPINSGCTKPFPHPRDERAFLRVTDYPYAYWRERRRATERAVELAVDYAVSDIANHVTRVVVMRGSDELAVLHPTSL</sequence>
<keyword evidence="2" id="KW-1185">Reference proteome</keyword>
<evidence type="ECO:0000313" key="2">
    <source>
        <dbReference type="Proteomes" id="UP001500523"/>
    </source>
</evidence>
<evidence type="ECO:0000313" key="1">
    <source>
        <dbReference type="EMBL" id="GAA3693172.1"/>
    </source>
</evidence>
<dbReference type="EMBL" id="BAABBF010000001">
    <property type="protein sequence ID" value="GAA3693172.1"/>
    <property type="molecule type" value="Genomic_DNA"/>
</dbReference>
<comment type="caution">
    <text evidence="1">The sequence shown here is derived from an EMBL/GenBank/DDBJ whole genome shotgun (WGS) entry which is preliminary data.</text>
</comment>
<name>A0ABP7CRN7_9SPHN</name>
<organism evidence="1 2">
    <name type="scientific">Sphingomonas cynarae</name>
    <dbReference type="NCBI Taxonomy" id="930197"/>
    <lineage>
        <taxon>Bacteria</taxon>
        <taxon>Pseudomonadati</taxon>
        <taxon>Pseudomonadota</taxon>
        <taxon>Alphaproteobacteria</taxon>
        <taxon>Sphingomonadales</taxon>
        <taxon>Sphingomonadaceae</taxon>
        <taxon>Sphingomonas</taxon>
    </lineage>
</organism>
<dbReference type="Pfam" id="PF22531">
    <property type="entry name" value="DUF7002"/>
    <property type="match status" value="1"/>
</dbReference>
<reference evidence="2" key="1">
    <citation type="journal article" date="2019" name="Int. J. Syst. Evol. Microbiol.">
        <title>The Global Catalogue of Microorganisms (GCM) 10K type strain sequencing project: providing services to taxonomists for standard genome sequencing and annotation.</title>
        <authorList>
            <consortium name="The Broad Institute Genomics Platform"/>
            <consortium name="The Broad Institute Genome Sequencing Center for Infectious Disease"/>
            <person name="Wu L."/>
            <person name="Ma J."/>
        </authorList>
    </citation>
    <scope>NUCLEOTIDE SEQUENCE [LARGE SCALE GENOMIC DNA]</scope>
    <source>
        <strain evidence="2">JCM 17498</strain>
    </source>
</reference>
<accession>A0ABP7CRN7</accession>
<dbReference type="InterPro" id="IPR054271">
    <property type="entry name" value="DUF7002"/>
</dbReference>
<dbReference type="Proteomes" id="UP001500523">
    <property type="component" value="Unassembled WGS sequence"/>
</dbReference>
<gene>
    <name evidence="1" type="ORF">GCM10022268_00150</name>
</gene>
<proteinExistence type="predicted"/>
<protein>
    <submittedName>
        <fullName evidence="1">Uncharacterized protein</fullName>
    </submittedName>
</protein>